<evidence type="ECO:0000313" key="4">
    <source>
        <dbReference type="EMBL" id="OJT15237.1"/>
    </source>
</evidence>
<dbReference type="GO" id="GO:0070682">
    <property type="term" value="P:proteasome regulatory particle assembly"/>
    <property type="evidence" value="ECO:0007669"/>
    <property type="project" value="InterPro"/>
</dbReference>
<dbReference type="GO" id="GO:0005737">
    <property type="term" value="C:cytoplasm"/>
    <property type="evidence" value="ECO:0007669"/>
    <property type="project" value="TreeGrafter"/>
</dbReference>
<dbReference type="GO" id="GO:0005634">
    <property type="term" value="C:nucleus"/>
    <property type="evidence" value="ECO:0007669"/>
    <property type="project" value="TreeGrafter"/>
</dbReference>
<name>A0A1M2W5W6_TRAPU</name>
<dbReference type="AlphaFoldDB" id="A0A1M2W5W6"/>
<keyword evidence="5" id="KW-1185">Reference proteome</keyword>
<reference evidence="4 5" key="1">
    <citation type="submission" date="2016-10" db="EMBL/GenBank/DDBJ databases">
        <title>Genome sequence of the basidiomycete white-rot fungus Trametes pubescens.</title>
        <authorList>
            <person name="Makela M.R."/>
            <person name="Granchi Z."/>
            <person name="Peng M."/>
            <person name="De Vries R.P."/>
            <person name="Grigoriev I."/>
            <person name="Riley R."/>
            <person name="Hilden K."/>
        </authorList>
    </citation>
    <scope>NUCLEOTIDE SEQUENCE [LARGE SCALE GENOMIC DNA]</scope>
    <source>
        <strain evidence="4 5">FBCC735</strain>
    </source>
</reference>
<dbReference type="STRING" id="154538.A0A1M2W5W6"/>
<evidence type="ECO:0000259" key="3">
    <source>
        <dbReference type="Pfam" id="PF18265"/>
    </source>
</evidence>
<dbReference type="PANTHER" id="PTHR12651">
    <property type="entry name" value="26S PROTEASOME NON-ATPASE REGULATORY SUBUNIT 9"/>
    <property type="match status" value="1"/>
</dbReference>
<accession>A0A1M2W5W6</accession>
<keyword evidence="4" id="KW-0647">Proteasome</keyword>
<feature type="compositionally biased region" description="Low complexity" evidence="2">
    <location>
        <begin position="119"/>
        <end position="133"/>
    </location>
</feature>
<dbReference type="GO" id="GO:0000502">
    <property type="term" value="C:proteasome complex"/>
    <property type="evidence" value="ECO:0007669"/>
    <property type="project" value="UniProtKB-KW"/>
</dbReference>
<evidence type="ECO:0000256" key="1">
    <source>
        <dbReference type="SAM" id="Coils"/>
    </source>
</evidence>
<organism evidence="4 5">
    <name type="scientific">Trametes pubescens</name>
    <name type="common">White-rot fungus</name>
    <dbReference type="NCBI Taxonomy" id="154538"/>
    <lineage>
        <taxon>Eukaryota</taxon>
        <taxon>Fungi</taxon>
        <taxon>Dikarya</taxon>
        <taxon>Basidiomycota</taxon>
        <taxon>Agaricomycotina</taxon>
        <taxon>Agaricomycetes</taxon>
        <taxon>Polyporales</taxon>
        <taxon>Polyporaceae</taxon>
        <taxon>Trametes</taxon>
    </lineage>
</organism>
<dbReference type="Gene3D" id="6.10.140.1710">
    <property type="match status" value="1"/>
</dbReference>
<dbReference type="OMA" id="YRIHEKA"/>
<gene>
    <name evidence="4" type="ORF">TRAPUB_8159</name>
</gene>
<keyword evidence="1" id="KW-0175">Coiled coil</keyword>
<dbReference type="Proteomes" id="UP000184267">
    <property type="component" value="Unassembled WGS sequence"/>
</dbReference>
<dbReference type="Pfam" id="PF18265">
    <property type="entry name" value="Nas2_N"/>
    <property type="match status" value="1"/>
</dbReference>
<dbReference type="PANTHER" id="PTHR12651:SF1">
    <property type="entry name" value="26S PROTEASOME NON-ATPASE REGULATORY SUBUNIT 9"/>
    <property type="match status" value="1"/>
</dbReference>
<dbReference type="InterPro" id="IPR035269">
    <property type="entry name" value="PSMD9"/>
</dbReference>
<dbReference type="InterPro" id="IPR040815">
    <property type="entry name" value="Nas2_N"/>
</dbReference>
<dbReference type="OrthoDB" id="72325at2759"/>
<protein>
    <submittedName>
        <fullName evidence="4">26S proteasome non-ATPase regulatory subunit 9</fullName>
    </submittedName>
</protein>
<feature type="compositionally biased region" description="Low complexity" evidence="2">
    <location>
        <begin position="90"/>
        <end position="102"/>
    </location>
</feature>
<evidence type="ECO:0000313" key="5">
    <source>
        <dbReference type="Proteomes" id="UP000184267"/>
    </source>
</evidence>
<feature type="coiled-coil region" evidence="1">
    <location>
        <begin position="58"/>
        <end position="85"/>
    </location>
</feature>
<dbReference type="EMBL" id="MNAD01000187">
    <property type="protein sequence ID" value="OJT15237.1"/>
    <property type="molecule type" value="Genomic_DNA"/>
</dbReference>
<feature type="domain" description="Nas2 N-terminal" evidence="3">
    <location>
        <begin position="11"/>
        <end position="87"/>
    </location>
</feature>
<proteinExistence type="predicted"/>
<evidence type="ECO:0000256" key="2">
    <source>
        <dbReference type="SAM" id="MobiDB-lite"/>
    </source>
</evidence>
<sequence length="133" mass="14210">MNNSAAADNVRSLMARKDAIEAEMEAQLSVLQSNSVTMDTPLVDSEGFPLADVDIWAVRHARVRIIELRNDLKALMDKIMLALQEVYDPSAQSQPAPAAESSMNRASSGRPEPFARVDGVAPGSPAASAVSQC</sequence>
<feature type="region of interest" description="Disordered" evidence="2">
    <location>
        <begin position="90"/>
        <end position="133"/>
    </location>
</feature>
<comment type="caution">
    <text evidence="4">The sequence shown here is derived from an EMBL/GenBank/DDBJ whole genome shotgun (WGS) entry which is preliminary data.</text>
</comment>